<feature type="transmembrane region" description="Helical" evidence="1">
    <location>
        <begin position="191"/>
        <end position="213"/>
    </location>
</feature>
<feature type="transmembrane region" description="Helical" evidence="1">
    <location>
        <begin position="76"/>
        <end position="99"/>
    </location>
</feature>
<dbReference type="GO" id="GO:0005789">
    <property type="term" value="C:endoplasmic reticulum membrane"/>
    <property type="evidence" value="ECO:0007669"/>
    <property type="project" value="TreeGrafter"/>
</dbReference>
<evidence type="ECO:0000313" key="3">
    <source>
        <dbReference type="EMBL" id="KAK6172492.1"/>
    </source>
</evidence>
<dbReference type="PANTHER" id="PTHR12892:SF17">
    <property type="entry name" value="POST-GPI ATTACHMENT TO PROTEINS FACTOR 2-LIKE"/>
    <property type="match status" value="1"/>
</dbReference>
<reference evidence="3 4" key="1">
    <citation type="submission" date="2024-01" db="EMBL/GenBank/DDBJ databases">
        <title>The genome of the rayed Mediterranean limpet Patella caerulea (Linnaeus, 1758).</title>
        <authorList>
            <person name="Anh-Thu Weber A."/>
            <person name="Halstead-Nussloch G."/>
        </authorList>
    </citation>
    <scope>NUCLEOTIDE SEQUENCE [LARGE SCALE GENOMIC DNA]</scope>
    <source>
        <strain evidence="3">AATW-2023a</strain>
        <tissue evidence="3">Whole specimen</tissue>
    </source>
</reference>
<dbReference type="AlphaFoldDB" id="A0AAN8J8R6"/>
<dbReference type="Pfam" id="PF10277">
    <property type="entry name" value="Frag1"/>
    <property type="match status" value="1"/>
</dbReference>
<dbReference type="InterPro" id="IPR039545">
    <property type="entry name" value="PGAP2"/>
</dbReference>
<organism evidence="3 4">
    <name type="scientific">Patella caerulea</name>
    <name type="common">Rayed Mediterranean limpet</name>
    <dbReference type="NCBI Taxonomy" id="87958"/>
    <lineage>
        <taxon>Eukaryota</taxon>
        <taxon>Metazoa</taxon>
        <taxon>Spiralia</taxon>
        <taxon>Lophotrochozoa</taxon>
        <taxon>Mollusca</taxon>
        <taxon>Gastropoda</taxon>
        <taxon>Patellogastropoda</taxon>
        <taxon>Patelloidea</taxon>
        <taxon>Patellidae</taxon>
        <taxon>Patella</taxon>
    </lineage>
</organism>
<dbReference type="InterPro" id="IPR019402">
    <property type="entry name" value="CWH43_N"/>
</dbReference>
<keyword evidence="1" id="KW-1133">Transmembrane helix</keyword>
<feature type="transmembrane region" description="Helical" evidence="1">
    <location>
        <begin position="151"/>
        <end position="170"/>
    </location>
</feature>
<dbReference type="PANTHER" id="PTHR12892">
    <property type="entry name" value="FGF RECEPTOR ACTIVATING PROTEIN 1"/>
    <property type="match status" value="1"/>
</dbReference>
<proteinExistence type="predicted"/>
<feature type="domain" description="CWH43-like N-terminal" evidence="2">
    <location>
        <begin position="25"/>
        <end position="246"/>
    </location>
</feature>
<keyword evidence="1" id="KW-0472">Membrane</keyword>
<accession>A0AAN8J8R6</accession>
<sequence>MSTVSKGRTENISNVLLRVPILTYAIITVSLPAAALFLCFVTAVIFQYEDVNDTQCNVTNFVPSISAVTGIRPQTYLWRICIALHSAPRFAIAVVYFNYYKNLQHLISTKYLTLFNVLLHVNFWFNTIENSSLVGVTYISNKENYPVHEKIFIVFMVLSLCYMLINTILFRWTRTSTLTPDEKQSFKWKTIMFLANFWATMGLLYFFVLHRFYCRPLAFSGFSVCEYIIGYTNMAYHFTAYLEFKHLTLAMGSLETVHSNGTVSNNNKKKE</sequence>
<dbReference type="GO" id="GO:0006506">
    <property type="term" value="P:GPI anchor biosynthetic process"/>
    <property type="evidence" value="ECO:0007669"/>
    <property type="project" value="TreeGrafter"/>
</dbReference>
<keyword evidence="4" id="KW-1185">Reference proteome</keyword>
<protein>
    <recommendedName>
        <fullName evidence="2">CWH43-like N-terminal domain-containing protein</fullName>
    </recommendedName>
</protein>
<feature type="transmembrane region" description="Helical" evidence="1">
    <location>
        <begin position="21"/>
        <end position="46"/>
    </location>
</feature>
<dbReference type="GO" id="GO:0000139">
    <property type="term" value="C:Golgi membrane"/>
    <property type="evidence" value="ECO:0007669"/>
    <property type="project" value="InterPro"/>
</dbReference>
<dbReference type="Proteomes" id="UP001347796">
    <property type="component" value="Unassembled WGS sequence"/>
</dbReference>
<evidence type="ECO:0000259" key="2">
    <source>
        <dbReference type="Pfam" id="PF10277"/>
    </source>
</evidence>
<comment type="caution">
    <text evidence="3">The sequence shown here is derived from an EMBL/GenBank/DDBJ whole genome shotgun (WGS) entry which is preliminary data.</text>
</comment>
<name>A0AAN8J8R6_PATCE</name>
<gene>
    <name evidence="3" type="ORF">SNE40_016130</name>
</gene>
<evidence type="ECO:0000256" key="1">
    <source>
        <dbReference type="SAM" id="Phobius"/>
    </source>
</evidence>
<keyword evidence="1" id="KW-0812">Transmembrane</keyword>
<dbReference type="EMBL" id="JAZGQO010000011">
    <property type="protein sequence ID" value="KAK6172492.1"/>
    <property type="molecule type" value="Genomic_DNA"/>
</dbReference>
<evidence type="ECO:0000313" key="4">
    <source>
        <dbReference type="Proteomes" id="UP001347796"/>
    </source>
</evidence>